<evidence type="ECO:0000313" key="1">
    <source>
        <dbReference type="EMBL" id="RPF54829.1"/>
    </source>
</evidence>
<sequence length="44" mass="5206">MDKCEVRQMNPEAIKLVRDAEAGWEQEEMIRPLRLVISRILPKI</sequence>
<reference evidence="1 2" key="1">
    <citation type="submission" date="2018-11" db="EMBL/GenBank/DDBJ databases">
        <title>Genomic Encyclopedia of Type Strains, Phase IV (KMG-IV): sequencing the most valuable type-strain genomes for metagenomic binning, comparative biology and taxonomic classification.</title>
        <authorList>
            <person name="Goeker M."/>
        </authorList>
    </citation>
    <scope>NUCLEOTIDE SEQUENCE [LARGE SCALE GENOMIC DNA]</scope>
    <source>
        <strain evidence="1 2">DSM 29158</strain>
    </source>
</reference>
<name>A0A3N5BD07_9BACL</name>
<gene>
    <name evidence="1" type="ORF">EDD62_1607</name>
</gene>
<evidence type="ECO:0000313" key="2">
    <source>
        <dbReference type="Proteomes" id="UP000277108"/>
    </source>
</evidence>
<accession>A0A3N5BD07</accession>
<dbReference type="Proteomes" id="UP000277108">
    <property type="component" value="Unassembled WGS sequence"/>
</dbReference>
<protein>
    <submittedName>
        <fullName evidence="1">Uncharacterized protein</fullName>
    </submittedName>
</protein>
<organism evidence="1 2">
    <name type="scientific">Abyssicoccus albus</name>
    <dbReference type="NCBI Taxonomy" id="1817405"/>
    <lineage>
        <taxon>Bacteria</taxon>
        <taxon>Bacillati</taxon>
        <taxon>Bacillota</taxon>
        <taxon>Bacilli</taxon>
        <taxon>Bacillales</taxon>
        <taxon>Abyssicoccaceae</taxon>
    </lineage>
</organism>
<dbReference type="EMBL" id="RKRK01000005">
    <property type="protein sequence ID" value="RPF54829.1"/>
    <property type="molecule type" value="Genomic_DNA"/>
</dbReference>
<keyword evidence="2" id="KW-1185">Reference proteome</keyword>
<dbReference type="RefSeq" id="WP_282957928.1">
    <property type="nucleotide sequence ID" value="NZ_RKRK01000005.1"/>
</dbReference>
<comment type="caution">
    <text evidence="1">The sequence shown here is derived from an EMBL/GenBank/DDBJ whole genome shotgun (WGS) entry which is preliminary data.</text>
</comment>
<dbReference type="AlphaFoldDB" id="A0A3N5BD07"/>
<proteinExistence type="predicted"/>